<protein>
    <submittedName>
        <fullName evidence="2">Uncharacterized protein</fullName>
    </submittedName>
</protein>
<keyword evidence="3" id="KW-1185">Reference proteome</keyword>
<feature type="coiled-coil region" evidence="1">
    <location>
        <begin position="304"/>
        <end position="399"/>
    </location>
</feature>
<evidence type="ECO:0000313" key="3">
    <source>
        <dbReference type="Proteomes" id="UP001431313"/>
    </source>
</evidence>
<proteinExistence type="predicted"/>
<organism evidence="2 3">
    <name type="scientific">Streptomyces pyxinae</name>
    <dbReference type="NCBI Taxonomy" id="2970734"/>
    <lineage>
        <taxon>Bacteria</taxon>
        <taxon>Bacillati</taxon>
        <taxon>Actinomycetota</taxon>
        <taxon>Actinomycetes</taxon>
        <taxon>Kitasatosporales</taxon>
        <taxon>Streptomycetaceae</taxon>
        <taxon>Streptomyces</taxon>
    </lineage>
</organism>
<name>A0ABT2CDV9_9ACTN</name>
<keyword evidence="1" id="KW-0175">Coiled coil</keyword>
<evidence type="ECO:0000256" key="1">
    <source>
        <dbReference type="SAM" id="Coils"/>
    </source>
</evidence>
<accession>A0ABT2CDV9</accession>
<sequence>MARKKPDPCPDTVWHVRGACTAVRPAQTIEKWLARQTEKGEVETFTRVPPPDPDSDRVVFEALWFPEARVHVRARLLLLTGDRGEEMPAHRPHSWQLIAEATRPWDWSWPSPATMFWPETIDVGWDQVAARPWWRYRLCNPVPSIDEARLTLRLAVQAESDIHVFTTVSEEGVRGLRQGEEPEPPLMRYRAASLLGRVVEHRIAPHVLDVVNQQLPTPIEPGDALIIPSRAHRAGLRPADLRIRGALNRPGRPPELMAALHRYAELPRPAGTAARAGIALLRESFTLDPENTPEGRLAAAVGQYVEARVELRDVRTELADARREARDHEERARCAEAEARAARDELDRLRAAHDELRAVHEAGDLGRALRERERAEQEAEAAEELLDELTREVGWLRVQLAEADRPAPAVPEPRTAPDTWEELVLRTGTDLPGVVLGDVLATSRALRGHALEATWRRRAWEALQALDAYARAKAEHGADKIPHLTAYLQWRGAPVPLPRSRYASGESRTVLTAPKLRDARMLPVPREVHPAGRVLMAEHIRIGSGTPPAPRLHLYDNTAGDGRIYVGHIGEHLPNTKTS</sequence>
<comment type="caution">
    <text evidence="2">The sequence shown here is derived from an EMBL/GenBank/DDBJ whole genome shotgun (WGS) entry which is preliminary data.</text>
</comment>
<gene>
    <name evidence="2" type="ORF">NX801_07760</name>
</gene>
<dbReference type="Proteomes" id="UP001431313">
    <property type="component" value="Unassembled WGS sequence"/>
</dbReference>
<dbReference type="RefSeq" id="WP_258786377.1">
    <property type="nucleotide sequence ID" value="NZ_JANUGQ010000004.1"/>
</dbReference>
<reference evidence="2" key="1">
    <citation type="submission" date="2022-08" db="EMBL/GenBank/DDBJ databases">
        <authorList>
            <person name="Somphong A."/>
            <person name="Phongsopitanun W."/>
        </authorList>
    </citation>
    <scope>NUCLEOTIDE SEQUENCE</scope>
    <source>
        <strain evidence="2">LP05-1</strain>
    </source>
</reference>
<dbReference type="EMBL" id="JANUGQ010000004">
    <property type="protein sequence ID" value="MCS0635556.1"/>
    <property type="molecule type" value="Genomic_DNA"/>
</dbReference>
<evidence type="ECO:0000313" key="2">
    <source>
        <dbReference type="EMBL" id="MCS0635556.1"/>
    </source>
</evidence>